<evidence type="ECO:0000256" key="1">
    <source>
        <dbReference type="SAM" id="MobiDB-lite"/>
    </source>
</evidence>
<organism evidence="2 3">
    <name type="scientific">Saccoglossus kowalevskii</name>
    <name type="common">Acorn worm</name>
    <dbReference type="NCBI Taxonomy" id="10224"/>
    <lineage>
        <taxon>Eukaryota</taxon>
        <taxon>Metazoa</taxon>
        <taxon>Hemichordata</taxon>
        <taxon>Enteropneusta</taxon>
        <taxon>Harrimaniidae</taxon>
        <taxon>Saccoglossus</taxon>
    </lineage>
</organism>
<evidence type="ECO:0000313" key="3">
    <source>
        <dbReference type="RefSeq" id="XP_006813749.1"/>
    </source>
</evidence>
<feature type="compositionally biased region" description="Polar residues" evidence="1">
    <location>
        <begin position="103"/>
        <end position="112"/>
    </location>
</feature>
<dbReference type="Pfam" id="PF15748">
    <property type="entry name" value="CCSAP"/>
    <property type="match status" value="1"/>
</dbReference>
<dbReference type="PANTHER" id="PTHR31022:SF4">
    <property type="entry name" value="CENTRIOLE, CILIA AND SPINDLE-ASSOCIATED PROTEIN"/>
    <property type="match status" value="1"/>
</dbReference>
<reference evidence="3" key="1">
    <citation type="submission" date="2025-08" db="UniProtKB">
        <authorList>
            <consortium name="RefSeq"/>
        </authorList>
    </citation>
    <scope>IDENTIFICATION</scope>
    <source>
        <tissue evidence="3">Testes</tissue>
    </source>
</reference>
<dbReference type="InterPro" id="IPR029774">
    <property type="entry name" value="CSAP"/>
</dbReference>
<sequence length="194" mass="22941">MVFKKSQYTHDYKVPHWNRHYNHYKEKVDYRVQRRVLEYQHEPFEWQDPDSDWEHELEDDRMSDSAYDGGTQLERCEKLHRHREREVQTPAWEKRDDIQIEKNNNLNNSNAYQVPPLPASALERNDKPIRPKKPRPKSAKATVGGAEKSAIRPPFLPYGYMDKERHVGTQRTHNVKATVADVSKMSSTPVICNM</sequence>
<dbReference type="Proteomes" id="UP000694865">
    <property type="component" value="Unplaced"/>
</dbReference>
<protein>
    <submittedName>
        <fullName evidence="3">Uncharacterized protein LOC102801965</fullName>
    </submittedName>
</protein>
<name>A0ABM0M158_SACKO</name>
<feature type="compositionally biased region" description="Basic and acidic residues" evidence="1">
    <location>
        <begin position="52"/>
        <end position="63"/>
    </location>
</feature>
<evidence type="ECO:0000313" key="2">
    <source>
        <dbReference type="Proteomes" id="UP000694865"/>
    </source>
</evidence>
<proteinExistence type="predicted"/>
<feature type="region of interest" description="Disordered" evidence="1">
    <location>
        <begin position="48"/>
        <end position="68"/>
    </location>
</feature>
<feature type="region of interest" description="Disordered" evidence="1">
    <location>
        <begin position="103"/>
        <end position="147"/>
    </location>
</feature>
<dbReference type="GeneID" id="102801965"/>
<dbReference type="PANTHER" id="PTHR31022">
    <property type="entry name" value="CENTRIOLE, CILIA AND SPINDLE-ASSOCIATED PROTEIN"/>
    <property type="match status" value="1"/>
</dbReference>
<dbReference type="RefSeq" id="XP_006813749.1">
    <property type="nucleotide sequence ID" value="XM_006813686.1"/>
</dbReference>
<accession>A0ABM0M158</accession>
<gene>
    <name evidence="3" type="primary">LOC102801965</name>
</gene>
<keyword evidence="2" id="KW-1185">Reference proteome</keyword>